<dbReference type="Proteomes" id="UP000217005">
    <property type="component" value="Unassembled WGS sequence"/>
</dbReference>
<protein>
    <submittedName>
        <fullName evidence="1">Uncharacterized protein</fullName>
    </submittedName>
</protein>
<name>A0A261S7I5_9BORD</name>
<organism evidence="1 2">
    <name type="scientific">Bordetella genomosp. 1</name>
    <dbReference type="NCBI Taxonomy" id="1395607"/>
    <lineage>
        <taxon>Bacteria</taxon>
        <taxon>Pseudomonadati</taxon>
        <taxon>Pseudomonadota</taxon>
        <taxon>Betaproteobacteria</taxon>
        <taxon>Burkholderiales</taxon>
        <taxon>Alcaligenaceae</taxon>
        <taxon>Bordetella</taxon>
    </lineage>
</organism>
<accession>A0A261S7I5</accession>
<evidence type="ECO:0000313" key="1">
    <source>
        <dbReference type="EMBL" id="OZI32947.1"/>
    </source>
</evidence>
<gene>
    <name evidence="1" type="ORF">CEG14_18915</name>
</gene>
<sequence>MINEADLSELQSTVLTGVTVGIGSQILMFGNGATVLIQCPFKSEIQGKKLHGHGERPHTSELLYDYLNHQVTSASLQDGGVLVLEFERRRWLRIVPERDGLEAYVISTRHGICPVAVV</sequence>
<evidence type="ECO:0000313" key="2">
    <source>
        <dbReference type="Proteomes" id="UP000217005"/>
    </source>
</evidence>
<proteinExistence type="predicted"/>
<reference evidence="1 2" key="1">
    <citation type="submission" date="2017-05" db="EMBL/GenBank/DDBJ databases">
        <title>Complete and WGS of Bordetella genogroups.</title>
        <authorList>
            <person name="Spilker T."/>
            <person name="LiPuma J."/>
        </authorList>
    </citation>
    <scope>NUCLEOTIDE SEQUENCE [LARGE SCALE GENOMIC DNA]</scope>
    <source>
        <strain evidence="1 2">AU17610</strain>
    </source>
</reference>
<dbReference type="OrthoDB" id="9133357at2"/>
<dbReference type="EMBL" id="NEVL01000004">
    <property type="protein sequence ID" value="OZI32947.1"/>
    <property type="molecule type" value="Genomic_DNA"/>
</dbReference>
<dbReference type="AlphaFoldDB" id="A0A261S7I5"/>
<comment type="caution">
    <text evidence="1">The sequence shown here is derived from an EMBL/GenBank/DDBJ whole genome shotgun (WGS) entry which is preliminary data.</text>
</comment>